<sequence length="85" mass="9796">MKVPKPSLFRGKERLEIYGGYREVENRRNKGGCCHGLMARNHQFREEKREKRGQGGNFHFSLAIAKVLRSLLQLSIDESFADECA</sequence>
<evidence type="ECO:0000313" key="1">
    <source>
        <dbReference type="EMBL" id="KAK7274522.1"/>
    </source>
</evidence>
<organism evidence="1 2">
    <name type="scientific">Crotalaria pallida</name>
    <name type="common">Smooth rattlebox</name>
    <name type="synonym">Crotalaria striata</name>
    <dbReference type="NCBI Taxonomy" id="3830"/>
    <lineage>
        <taxon>Eukaryota</taxon>
        <taxon>Viridiplantae</taxon>
        <taxon>Streptophyta</taxon>
        <taxon>Embryophyta</taxon>
        <taxon>Tracheophyta</taxon>
        <taxon>Spermatophyta</taxon>
        <taxon>Magnoliopsida</taxon>
        <taxon>eudicotyledons</taxon>
        <taxon>Gunneridae</taxon>
        <taxon>Pentapetalae</taxon>
        <taxon>rosids</taxon>
        <taxon>fabids</taxon>
        <taxon>Fabales</taxon>
        <taxon>Fabaceae</taxon>
        <taxon>Papilionoideae</taxon>
        <taxon>50 kb inversion clade</taxon>
        <taxon>genistoids sensu lato</taxon>
        <taxon>core genistoids</taxon>
        <taxon>Crotalarieae</taxon>
        <taxon>Crotalaria</taxon>
    </lineage>
</organism>
<gene>
    <name evidence="1" type="ORF">RIF29_15615</name>
</gene>
<protein>
    <submittedName>
        <fullName evidence="1">Uncharacterized protein</fullName>
    </submittedName>
</protein>
<keyword evidence="2" id="KW-1185">Reference proteome</keyword>
<dbReference type="EMBL" id="JAYWIO010000003">
    <property type="protein sequence ID" value="KAK7274522.1"/>
    <property type="molecule type" value="Genomic_DNA"/>
</dbReference>
<evidence type="ECO:0000313" key="2">
    <source>
        <dbReference type="Proteomes" id="UP001372338"/>
    </source>
</evidence>
<dbReference type="AlphaFoldDB" id="A0AAN9ICR6"/>
<dbReference type="Proteomes" id="UP001372338">
    <property type="component" value="Unassembled WGS sequence"/>
</dbReference>
<proteinExistence type="predicted"/>
<reference evidence="1 2" key="1">
    <citation type="submission" date="2024-01" db="EMBL/GenBank/DDBJ databases">
        <title>The genomes of 5 underutilized Papilionoideae crops provide insights into root nodulation and disease resistanc.</title>
        <authorList>
            <person name="Yuan L."/>
        </authorList>
    </citation>
    <scope>NUCLEOTIDE SEQUENCE [LARGE SCALE GENOMIC DNA]</scope>
    <source>
        <strain evidence="1">ZHUSHIDOU_FW_LH</strain>
        <tissue evidence="1">Leaf</tissue>
    </source>
</reference>
<name>A0AAN9ICR6_CROPI</name>
<accession>A0AAN9ICR6</accession>
<comment type="caution">
    <text evidence="1">The sequence shown here is derived from an EMBL/GenBank/DDBJ whole genome shotgun (WGS) entry which is preliminary data.</text>
</comment>